<comment type="caution">
    <text evidence="1">The sequence shown here is derived from an EMBL/GenBank/DDBJ whole genome shotgun (WGS) entry which is preliminary data.</text>
</comment>
<dbReference type="NCBIfam" id="TIGR02301">
    <property type="entry name" value="TIGR02301 family protein"/>
    <property type="match status" value="1"/>
</dbReference>
<proteinExistence type="predicted"/>
<accession>A0ABQ1XYC6</accession>
<organism evidence="1 2">
    <name type="scientific">Glycocaulis albus</name>
    <dbReference type="NCBI Taxonomy" id="1382801"/>
    <lineage>
        <taxon>Bacteria</taxon>
        <taxon>Pseudomonadati</taxon>
        <taxon>Pseudomonadota</taxon>
        <taxon>Alphaproteobacteria</taxon>
        <taxon>Maricaulales</taxon>
        <taxon>Maricaulaceae</taxon>
        <taxon>Glycocaulis</taxon>
    </lineage>
</organism>
<sequence>MNTQAAQQSDATYPLEQLAGVLGELHALAFLCQGSGAQQWRRRMEEMLNLEAPGGAMRQRMIARFNEGFRQHQQRRTRCGAESEMEAQRLALQGQALSETLRRNYAD</sequence>
<dbReference type="Pfam" id="PF09539">
    <property type="entry name" value="DUF2385"/>
    <property type="match status" value="1"/>
</dbReference>
<dbReference type="EMBL" id="BMFS01000012">
    <property type="protein sequence ID" value="GGH06498.1"/>
    <property type="molecule type" value="Genomic_DNA"/>
</dbReference>
<protein>
    <submittedName>
        <fullName evidence="1">Uncharacterized protein</fullName>
    </submittedName>
</protein>
<evidence type="ECO:0000313" key="2">
    <source>
        <dbReference type="Proteomes" id="UP000648722"/>
    </source>
</evidence>
<reference evidence="2" key="1">
    <citation type="journal article" date="2019" name="Int. J. Syst. Evol. Microbiol.">
        <title>The Global Catalogue of Microorganisms (GCM) 10K type strain sequencing project: providing services to taxonomists for standard genome sequencing and annotation.</title>
        <authorList>
            <consortium name="The Broad Institute Genomics Platform"/>
            <consortium name="The Broad Institute Genome Sequencing Center for Infectious Disease"/>
            <person name="Wu L."/>
            <person name="Ma J."/>
        </authorList>
    </citation>
    <scope>NUCLEOTIDE SEQUENCE [LARGE SCALE GENOMIC DNA]</scope>
    <source>
        <strain evidence="2">CGMCC 1.12766</strain>
    </source>
</reference>
<name>A0ABQ1XYC6_9PROT</name>
<evidence type="ECO:0000313" key="1">
    <source>
        <dbReference type="EMBL" id="GGH06498.1"/>
    </source>
</evidence>
<gene>
    <name evidence="1" type="ORF">GCM10007420_23830</name>
</gene>
<dbReference type="InterPro" id="IPR012645">
    <property type="entry name" value="CHP02301"/>
</dbReference>
<dbReference type="Proteomes" id="UP000648722">
    <property type="component" value="Unassembled WGS sequence"/>
</dbReference>
<keyword evidence="2" id="KW-1185">Reference proteome</keyword>